<dbReference type="PANTHER" id="PTHR43820">
    <property type="entry name" value="HIGH-AFFINITY BRANCHED-CHAIN AMINO ACID TRANSPORT ATP-BINDING PROTEIN LIVF"/>
    <property type="match status" value="1"/>
</dbReference>
<dbReference type="InterPro" id="IPR027417">
    <property type="entry name" value="P-loop_NTPase"/>
</dbReference>
<dbReference type="InterPro" id="IPR003439">
    <property type="entry name" value="ABC_transporter-like_ATP-bd"/>
</dbReference>
<gene>
    <name evidence="5" type="ORF">skT53_05700</name>
</gene>
<reference evidence="5 6" key="1">
    <citation type="submission" date="2020-08" db="EMBL/GenBank/DDBJ databases">
        <title>Complete Genome Sequence of Effusibacillus dendaii Strain skT53, Isolated from Farmland soil.</title>
        <authorList>
            <person name="Konishi T."/>
            <person name="Kawasaki H."/>
        </authorList>
    </citation>
    <scope>NUCLEOTIDE SEQUENCE [LARGE SCALE GENOMIC DNA]</scope>
    <source>
        <strain evidence="6">skT53</strain>
    </source>
</reference>
<dbReference type="GO" id="GO:0016887">
    <property type="term" value="F:ATP hydrolysis activity"/>
    <property type="evidence" value="ECO:0007669"/>
    <property type="project" value="InterPro"/>
</dbReference>
<evidence type="ECO:0000256" key="1">
    <source>
        <dbReference type="ARBA" id="ARBA00005417"/>
    </source>
</evidence>
<dbReference type="InterPro" id="IPR052156">
    <property type="entry name" value="BCAA_Transport_ATP-bd_LivF"/>
</dbReference>
<dbReference type="GO" id="GO:0015807">
    <property type="term" value="P:L-amino acid transport"/>
    <property type="evidence" value="ECO:0007669"/>
    <property type="project" value="TreeGrafter"/>
</dbReference>
<keyword evidence="6" id="KW-1185">Reference proteome</keyword>
<keyword evidence="3" id="KW-0029">Amino-acid transport</keyword>
<comment type="similarity">
    <text evidence="1">Belongs to the ABC transporter superfamily.</text>
</comment>
<dbReference type="EMBL" id="AP023366">
    <property type="protein sequence ID" value="BCJ85585.1"/>
    <property type="molecule type" value="Genomic_DNA"/>
</dbReference>
<organism evidence="5 6">
    <name type="scientific">Effusibacillus dendaii</name>
    <dbReference type="NCBI Taxonomy" id="2743772"/>
    <lineage>
        <taxon>Bacteria</taxon>
        <taxon>Bacillati</taxon>
        <taxon>Bacillota</taxon>
        <taxon>Bacilli</taxon>
        <taxon>Bacillales</taxon>
        <taxon>Alicyclobacillaceae</taxon>
        <taxon>Effusibacillus</taxon>
    </lineage>
</organism>
<evidence type="ECO:0000313" key="6">
    <source>
        <dbReference type="Proteomes" id="UP000593802"/>
    </source>
</evidence>
<sequence length="118" mass="13098">MLKLEDINLFYGEVQALWNVSLEVEDGETIALLGANAAGKSTTINAISGLEKISSGRILYQGEEIHEKSPHEIVRLGIIQVPEGRKLFSFMTVEENLELGAYSERARKDFKKKFGDGV</sequence>
<dbReference type="Gene3D" id="3.40.50.300">
    <property type="entry name" value="P-loop containing nucleotide triphosphate hydrolases"/>
    <property type="match status" value="1"/>
</dbReference>
<dbReference type="Proteomes" id="UP000593802">
    <property type="component" value="Chromosome"/>
</dbReference>
<protein>
    <recommendedName>
        <fullName evidence="4">ABC transporter domain-containing protein</fullName>
    </recommendedName>
</protein>
<dbReference type="PANTHER" id="PTHR43820:SF4">
    <property type="entry name" value="HIGH-AFFINITY BRANCHED-CHAIN AMINO ACID TRANSPORT ATP-BINDING PROTEIN LIVF"/>
    <property type="match status" value="1"/>
</dbReference>
<dbReference type="GO" id="GO:0015658">
    <property type="term" value="F:branched-chain amino acid transmembrane transporter activity"/>
    <property type="evidence" value="ECO:0007669"/>
    <property type="project" value="TreeGrafter"/>
</dbReference>
<proteinExistence type="inferred from homology"/>
<accession>A0A7I8D669</accession>
<feature type="domain" description="ABC transporter" evidence="4">
    <location>
        <begin position="19"/>
        <end position="109"/>
    </location>
</feature>
<evidence type="ECO:0000256" key="2">
    <source>
        <dbReference type="ARBA" id="ARBA00022448"/>
    </source>
</evidence>
<evidence type="ECO:0000256" key="3">
    <source>
        <dbReference type="ARBA" id="ARBA00022970"/>
    </source>
</evidence>
<dbReference type="SUPFAM" id="SSF52540">
    <property type="entry name" value="P-loop containing nucleoside triphosphate hydrolases"/>
    <property type="match status" value="1"/>
</dbReference>
<dbReference type="GO" id="GO:0005524">
    <property type="term" value="F:ATP binding"/>
    <property type="evidence" value="ECO:0007669"/>
    <property type="project" value="InterPro"/>
</dbReference>
<dbReference type="RefSeq" id="WP_200759688.1">
    <property type="nucleotide sequence ID" value="NZ_AP023366.1"/>
</dbReference>
<dbReference type="Pfam" id="PF00005">
    <property type="entry name" value="ABC_tran"/>
    <property type="match status" value="1"/>
</dbReference>
<evidence type="ECO:0000259" key="4">
    <source>
        <dbReference type="Pfam" id="PF00005"/>
    </source>
</evidence>
<dbReference type="AlphaFoldDB" id="A0A7I8D669"/>
<name>A0A7I8D669_9BACL</name>
<dbReference type="KEGG" id="eff:skT53_05700"/>
<keyword evidence="2" id="KW-0813">Transport</keyword>
<evidence type="ECO:0000313" key="5">
    <source>
        <dbReference type="EMBL" id="BCJ85585.1"/>
    </source>
</evidence>